<name>A0A4R3J5M8_9RHOB</name>
<dbReference type="EMBL" id="SLZU01000012">
    <property type="protein sequence ID" value="TCS61138.1"/>
    <property type="molecule type" value="Genomic_DNA"/>
</dbReference>
<protein>
    <submittedName>
        <fullName evidence="3">Periplasmic chaperone for outer membrane proteins Skp</fullName>
    </submittedName>
</protein>
<dbReference type="SMART" id="SM00935">
    <property type="entry name" value="OmpH"/>
    <property type="match status" value="1"/>
</dbReference>
<evidence type="ECO:0000256" key="2">
    <source>
        <dbReference type="SAM" id="SignalP"/>
    </source>
</evidence>
<feature type="chain" id="PRO_5020491769" evidence="2">
    <location>
        <begin position="21"/>
        <end position="202"/>
    </location>
</feature>
<organism evidence="3 4">
    <name type="scientific">Primorskyibacter sedentarius</name>
    <dbReference type="NCBI Taxonomy" id="745311"/>
    <lineage>
        <taxon>Bacteria</taxon>
        <taxon>Pseudomonadati</taxon>
        <taxon>Pseudomonadota</taxon>
        <taxon>Alphaproteobacteria</taxon>
        <taxon>Rhodobacterales</taxon>
        <taxon>Roseobacteraceae</taxon>
        <taxon>Primorskyibacter</taxon>
    </lineage>
</organism>
<comment type="caution">
    <text evidence="3">The sequence shown here is derived from an EMBL/GenBank/DDBJ whole genome shotgun (WGS) entry which is preliminary data.</text>
</comment>
<keyword evidence="4" id="KW-1185">Reference proteome</keyword>
<gene>
    <name evidence="3" type="ORF">EDD52_11296</name>
</gene>
<dbReference type="Proteomes" id="UP000295696">
    <property type="component" value="Unassembled WGS sequence"/>
</dbReference>
<dbReference type="GO" id="GO:0051082">
    <property type="term" value="F:unfolded protein binding"/>
    <property type="evidence" value="ECO:0007669"/>
    <property type="project" value="InterPro"/>
</dbReference>
<evidence type="ECO:0000256" key="1">
    <source>
        <dbReference type="SAM" id="MobiDB-lite"/>
    </source>
</evidence>
<dbReference type="InterPro" id="IPR024930">
    <property type="entry name" value="Skp_dom_sf"/>
</dbReference>
<dbReference type="Gene3D" id="3.30.910.20">
    <property type="entry name" value="Skp domain"/>
    <property type="match status" value="1"/>
</dbReference>
<dbReference type="OrthoDB" id="7868372at2"/>
<feature type="region of interest" description="Disordered" evidence="1">
    <location>
        <begin position="174"/>
        <end position="202"/>
    </location>
</feature>
<dbReference type="Pfam" id="PF03938">
    <property type="entry name" value="OmpH"/>
    <property type="match status" value="1"/>
</dbReference>
<reference evidence="3 4" key="1">
    <citation type="submission" date="2019-03" db="EMBL/GenBank/DDBJ databases">
        <title>Genomic Encyclopedia of Type Strains, Phase IV (KMG-IV): sequencing the most valuable type-strain genomes for metagenomic binning, comparative biology and taxonomic classification.</title>
        <authorList>
            <person name="Goeker M."/>
        </authorList>
    </citation>
    <scope>NUCLEOTIDE SEQUENCE [LARGE SCALE GENOMIC DNA]</scope>
    <source>
        <strain evidence="3 4">DSM 104836</strain>
    </source>
</reference>
<dbReference type="SUPFAM" id="SSF111384">
    <property type="entry name" value="OmpH-like"/>
    <property type="match status" value="1"/>
</dbReference>
<accession>A0A4R3J5M8</accession>
<sequence>MTRLKSFKAAALAAAFGVLAAAVPAQEVVKSPILTVEADRLFNESLYGQRLTEEIEAAGSEISAENRQIEAALTAEEKSLTEQRANLPTAEFRKLADAFDEKVQSIRQEQDAKGRALAARTEDVRRDFLEAAQPVLGELMREAGAAVLIERRNVFLSADAIDVTDEAIERINVRLGTGAAEDTGTDEPQTGTPEPDAEPDDR</sequence>
<dbReference type="RefSeq" id="WP_132246730.1">
    <property type="nucleotide sequence ID" value="NZ_SLZU01000012.1"/>
</dbReference>
<keyword evidence="2" id="KW-0732">Signal</keyword>
<proteinExistence type="predicted"/>
<dbReference type="InterPro" id="IPR005632">
    <property type="entry name" value="Chaperone_Skp"/>
</dbReference>
<evidence type="ECO:0000313" key="3">
    <source>
        <dbReference type="EMBL" id="TCS61138.1"/>
    </source>
</evidence>
<feature type="signal peptide" evidence="2">
    <location>
        <begin position="1"/>
        <end position="20"/>
    </location>
</feature>
<dbReference type="AlphaFoldDB" id="A0A4R3J5M8"/>
<evidence type="ECO:0000313" key="4">
    <source>
        <dbReference type="Proteomes" id="UP000295696"/>
    </source>
</evidence>